<evidence type="ECO:0000313" key="6">
    <source>
        <dbReference type="EMBL" id="HIW77857.1"/>
    </source>
</evidence>
<dbReference type="InterPro" id="IPR010982">
    <property type="entry name" value="Lambda_DNA-bd_dom_sf"/>
</dbReference>
<name>A0A9D1R0H9_9BACT</name>
<dbReference type="InterPro" id="IPR015927">
    <property type="entry name" value="Peptidase_S24_S26A/B/C"/>
</dbReference>
<dbReference type="Gene3D" id="2.10.109.10">
    <property type="entry name" value="Umud Fragment, subunit A"/>
    <property type="match status" value="1"/>
</dbReference>
<dbReference type="GO" id="GO:0003677">
    <property type="term" value="F:DNA binding"/>
    <property type="evidence" value="ECO:0007669"/>
    <property type="project" value="UniProtKB-KW"/>
</dbReference>
<keyword evidence="1" id="KW-0805">Transcription regulation</keyword>
<dbReference type="GO" id="GO:0045892">
    <property type="term" value="P:negative regulation of DNA-templated transcription"/>
    <property type="evidence" value="ECO:0007669"/>
    <property type="project" value="InterPro"/>
</dbReference>
<dbReference type="Gene3D" id="1.10.260.40">
    <property type="entry name" value="lambda repressor-like DNA-binding domains"/>
    <property type="match status" value="1"/>
</dbReference>
<dbReference type="CDD" id="cd00093">
    <property type="entry name" value="HTH_XRE"/>
    <property type="match status" value="1"/>
</dbReference>
<dbReference type="Proteomes" id="UP000824264">
    <property type="component" value="Unassembled WGS sequence"/>
</dbReference>
<dbReference type="InterPro" id="IPR036286">
    <property type="entry name" value="LexA/Signal_pep-like_sf"/>
</dbReference>
<keyword evidence="2" id="KW-0238">DNA-binding</keyword>
<comment type="caution">
    <text evidence="6">The sequence shown here is derived from an EMBL/GenBank/DDBJ whole genome shotgun (WGS) entry which is preliminary data.</text>
</comment>
<organism evidence="6 7">
    <name type="scientific">Candidatus Bilophila faecipullorum</name>
    <dbReference type="NCBI Taxonomy" id="2838482"/>
    <lineage>
        <taxon>Bacteria</taxon>
        <taxon>Pseudomonadati</taxon>
        <taxon>Thermodesulfobacteriota</taxon>
        <taxon>Desulfovibrionia</taxon>
        <taxon>Desulfovibrionales</taxon>
        <taxon>Desulfovibrionaceae</taxon>
        <taxon>Bilophila</taxon>
    </lineage>
</organism>
<dbReference type="CDD" id="cd06462">
    <property type="entry name" value="Peptidase_S24_S26"/>
    <property type="match status" value="1"/>
</dbReference>
<proteinExistence type="predicted"/>
<keyword evidence="3" id="KW-0804">Transcription</keyword>
<dbReference type="EMBL" id="DXGI01000068">
    <property type="protein sequence ID" value="HIW77857.1"/>
    <property type="molecule type" value="Genomic_DNA"/>
</dbReference>
<dbReference type="AlphaFoldDB" id="A0A9D1R0H9"/>
<dbReference type="Pfam" id="PF00717">
    <property type="entry name" value="Peptidase_S24"/>
    <property type="match status" value="1"/>
</dbReference>
<dbReference type="PANTHER" id="PTHR40661:SF3">
    <property type="entry name" value="FELS-1 PROPHAGE TRANSCRIPTIONAL REGULATOR"/>
    <property type="match status" value="1"/>
</dbReference>
<feature type="domain" description="Peptidase S24/S26A/S26B/S26C" evidence="4">
    <location>
        <begin position="122"/>
        <end position="209"/>
    </location>
</feature>
<dbReference type="SUPFAM" id="SSF51306">
    <property type="entry name" value="LexA/Signal peptidase"/>
    <property type="match status" value="1"/>
</dbReference>
<evidence type="ECO:0000313" key="7">
    <source>
        <dbReference type="Proteomes" id="UP000824264"/>
    </source>
</evidence>
<protein>
    <submittedName>
        <fullName evidence="6">Helix-turn-helix domain-containing protein</fullName>
    </submittedName>
</protein>
<reference evidence="6" key="1">
    <citation type="journal article" date="2021" name="PeerJ">
        <title>Extensive microbial diversity within the chicken gut microbiome revealed by metagenomics and culture.</title>
        <authorList>
            <person name="Gilroy R."/>
            <person name="Ravi A."/>
            <person name="Getino M."/>
            <person name="Pursley I."/>
            <person name="Horton D.L."/>
            <person name="Alikhan N.F."/>
            <person name="Baker D."/>
            <person name="Gharbi K."/>
            <person name="Hall N."/>
            <person name="Watson M."/>
            <person name="Adriaenssens E.M."/>
            <person name="Foster-Nyarko E."/>
            <person name="Jarju S."/>
            <person name="Secka A."/>
            <person name="Antonio M."/>
            <person name="Oren A."/>
            <person name="Chaudhuri R.R."/>
            <person name="La Ragione R."/>
            <person name="Hildebrand F."/>
            <person name="Pallen M.J."/>
        </authorList>
    </citation>
    <scope>NUCLEOTIDE SEQUENCE</scope>
    <source>
        <strain evidence="6">ChiSxjej5B17-1746</strain>
    </source>
</reference>
<feature type="domain" description="Bacteriophage CI repressor N-terminal" evidence="5">
    <location>
        <begin position="9"/>
        <end position="71"/>
    </location>
</feature>
<evidence type="ECO:0000256" key="1">
    <source>
        <dbReference type="ARBA" id="ARBA00023015"/>
    </source>
</evidence>
<evidence type="ECO:0000259" key="4">
    <source>
        <dbReference type="Pfam" id="PF00717"/>
    </source>
</evidence>
<dbReference type="InterPro" id="IPR001387">
    <property type="entry name" value="Cro/C1-type_HTH"/>
</dbReference>
<dbReference type="SUPFAM" id="SSF47413">
    <property type="entry name" value="lambda repressor-like DNA-binding domains"/>
    <property type="match status" value="1"/>
</dbReference>
<evidence type="ECO:0000256" key="2">
    <source>
        <dbReference type="ARBA" id="ARBA00023125"/>
    </source>
</evidence>
<reference evidence="6" key="2">
    <citation type="submission" date="2021-04" db="EMBL/GenBank/DDBJ databases">
        <authorList>
            <person name="Gilroy R."/>
        </authorList>
    </citation>
    <scope>NUCLEOTIDE SEQUENCE</scope>
    <source>
        <strain evidence="6">ChiSxjej5B17-1746</strain>
    </source>
</reference>
<accession>A0A9D1R0H9</accession>
<sequence>MTNDTFDDIFRRFLQVTGTSTQQELADVLGIKQSTISESKKRNTVPPGWYLTLFEKRGVNPDWLRQGKGPMLLRTEEGRYVEPSIPASPLMQGVSRPYYNSHDLGGEEWTPSGCIVVPEPYAGRTIRILRMTGDGFAPTVRKGAFVGVDMQGVRPSSGDIFAVYMPLEGVVLKRLFCDGDTLVLCADHPQHPDMRLSREEAGRLVGKAVWVFQSM</sequence>
<dbReference type="InterPro" id="IPR010744">
    <property type="entry name" value="Phage_CI_N"/>
</dbReference>
<evidence type="ECO:0000259" key="5">
    <source>
        <dbReference type="Pfam" id="PF07022"/>
    </source>
</evidence>
<dbReference type="PANTHER" id="PTHR40661">
    <property type="match status" value="1"/>
</dbReference>
<evidence type="ECO:0000256" key="3">
    <source>
        <dbReference type="ARBA" id="ARBA00023163"/>
    </source>
</evidence>
<dbReference type="Pfam" id="PF07022">
    <property type="entry name" value="Phage_CI_repr"/>
    <property type="match status" value="1"/>
</dbReference>
<gene>
    <name evidence="6" type="ORF">H9874_01760</name>
</gene>